<comment type="similarity">
    <text evidence="7">In the N-terminal section; belongs to the binding-protein-dependent transport system permease family.</text>
</comment>
<dbReference type="InterPro" id="IPR000515">
    <property type="entry name" value="MetI-like"/>
</dbReference>
<dbReference type="Proteomes" id="UP000198597">
    <property type="component" value="Unassembled WGS sequence"/>
</dbReference>
<dbReference type="AlphaFoldDB" id="A0A1H0NHR0"/>
<gene>
    <name evidence="10" type="ORF">H7E68_15280</name>
    <name evidence="11" type="ORF">SAMN04488529_101836</name>
</gene>
<keyword evidence="5 8" id="KW-0472">Membrane</keyword>
<dbReference type="RefSeq" id="WP_089966116.1">
    <property type="nucleotide sequence ID" value="NZ_FNJM01000001.1"/>
</dbReference>
<dbReference type="PROSITE" id="PS50928">
    <property type="entry name" value="ABC_TM1"/>
    <property type="match status" value="1"/>
</dbReference>
<evidence type="ECO:0000256" key="5">
    <source>
        <dbReference type="ARBA" id="ARBA00023136"/>
    </source>
</evidence>
<keyword evidence="2 8" id="KW-0813">Transport</keyword>
<dbReference type="Gene3D" id="3.40.190.120">
    <property type="entry name" value="Osmoprotection protein (prox), domain 2"/>
    <property type="match status" value="1"/>
</dbReference>
<evidence type="ECO:0000256" key="3">
    <source>
        <dbReference type="ARBA" id="ARBA00022692"/>
    </source>
</evidence>
<dbReference type="CDD" id="cd13609">
    <property type="entry name" value="PBP2_Opu_like_1"/>
    <property type="match status" value="1"/>
</dbReference>
<dbReference type="GO" id="GO:0022857">
    <property type="term" value="F:transmembrane transporter activity"/>
    <property type="evidence" value="ECO:0007669"/>
    <property type="project" value="InterPro"/>
</dbReference>
<sequence>MSNFFEFVINRKEEILSLFLQHIYLTFGAILVAILIGIPIGILITKIKSLQKPISGLINIIQAIPSMALLGLLIPILGIGSVPAITMVVLYSLLPIVKNTYTGLTNIDPNILESAKGMGLTSNQTLRLVQMPLALPLIMSGVRISAVTAVGLMTLAAFIGAGGLGYLVYSGIQTVNNNMILAGAIPSCILALLIDFLFGKIEILITPRGLNPTKRKSKSTVLKVTLFIILFAFIGSSLFAILKPKTEKIVIGARSFSEQLILGNMYAELIEEHTDLNVDRKFSLAGSSVSMAALYAGEIDLAIEYTGSLYINVLNQEPSTDSKVVYSKSKELMEKERNVTLLDPIGFNNTYSLAMKPEVADKYGINSISDLAKVSPELVFGPTLEFLNRVDGFPNLSKAYNLNFKNSVGIDGALRYTALNSGESDVIDAFSTDGLLKSFNLKVLEDDLNFFAPYDAIPLVRMETLEKYPELKTVLNMLSGTINEQTMIDLNYKVDDLGEDASNVAKEYLRSQGLIDN</sequence>
<feature type="transmembrane region" description="Helical" evidence="8">
    <location>
        <begin position="80"/>
        <end position="97"/>
    </location>
</feature>
<dbReference type="GO" id="GO:0043190">
    <property type="term" value="C:ATP-binding cassette (ABC) transporter complex"/>
    <property type="evidence" value="ECO:0007669"/>
    <property type="project" value="InterPro"/>
</dbReference>
<proteinExistence type="inferred from homology"/>
<evidence type="ECO:0000259" key="9">
    <source>
        <dbReference type="PROSITE" id="PS50928"/>
    </source>
</evidence>
<comment type="subcellular location">
    <subcellularLocation>
        <location evidence="8">Cell membrane</location>
        <topology evidence="8">Multi-pass membrane protein</topology>
    </subcellularLocation>
    <subcellularLocation>
        <location evidence="1">Membrane</location>
        <topology evidence="1">Multi-pass membrane protein</topology>
    </subcellularLocation>
</comment>
<dbReference type="SUPFAM" id="SSF161098">
    <property type="entry name" value="MetI-like"/>
    <property type="match status" value="1"/>
</dbReference>
<protein>
    <submittedName>
        <fullName evidence="10">ABC transporter permease subunit</fullName>
    </submittedName>
    <submittedName>
        <fullName evidence="11">Osmoprotectant transport system permease protein</fullName>
    </submittedName>
</protein>
<comment type="similarity">
    <text evidence="8">Belongs to the binding-protein-dependent transport system permease family.</text>
</comment>
<dbReference type="Proteomes" id="UP000585258">
    <property type="component" value="Unassembled WGS sequence"/>
</dbReference>
<feature type="transmembrane region" description="Helical" evidence="8">
    <location>
        <begin position="180"/>
        <end position="199"/>
    </location>
</feature>
<dbReference type="EMBL" id="JACKWY010000010">
    <property type="protein sequence ID" value="MBB6716067.1"/>
    <property type="molecule type" value="Genomic_DNA"/>
</dbReference>
<dbReference type="InterPro" id="IPR051204">
    <property type="entry name" value="ABC_transp_perm/SBD"/>
</dbReference>
<dbReference type="CDD" id="cd06261">
    <property type="entry name" value="TM_PBP2"/>
    <property type="match status" value="1"/>
</dbReference>
<evidence type="ECO:0000256" key="6">
    <source>
        <dbReference type="ARBA" id="ARBA00035642"/>
    </source>
</evidence>
<organism evidence="11 12">
    <name type="scientific">Clostridium gasigenes</name>
    <dbReference type="NCBI Taxonomy" id="94869"/>
    <lineage>
        <taxon>Bacteria</taxon>
        <taxon>Bacillati</taxon>
        <taxon>Bacillota</taxon>
        <taxon>Clostridia</taxon>
        <taxon>Eubacteriales</taxon>
        <taxon>Clostridiaceae</taxon>
        <taxon>Clostridium</taxon>
    </lineage>
</organism>
<dbReference type="EMBL" id="FNJM01000001">
    <property type="protein sequence ID" value="SDO92307.1"/>
    <property type="molecule type" value="Genomic_DNA"/>
</dbReference>
<dbReference type="Pfam" id="PF00528">
    <property type="entry name" value="BPD_transp_1"/>
    <property type="match status" value="1"/>
</dbReference>
<dbReference type="FunFam" id="1.10.3720.10:FF:000001">
    <property type="entry name" value="Glycine betaine ABC transporter, permease"/>
    <property type="match status" value="1"/>
</dbReference>
<dbReference type="InterPro" id="IPR035906">
    <property type="entry name" value="MetI-like_sf"/>
</dbReference>
<evidence type="ECO:0000313" key="12">
    <source>
        <dbReference type="Proteomes" id="UP000198597"/>
    </source>
</evidence>
<name>A0A1H0NHR0_9CLOT</name>
<keyword evidence="4 8" id="KW-1133">Transmembrane helix</keyword>
<feature type="transmembrane region" description="Helical" evidence="8">
    <location>
        <begin position="23"/>
        <end position="44"/>
    </location>
</feature>
<dbReference type="Gene3D" id="3.40.190.10">
    <property type="entry name" value="Periplasmic binding protein-like II"/>
    <property type="match status" value="1"/>
</dbReference>
<dbReference type="SUPFAM" id="SSF53850">
    <property type="entry name" value="Periplasmic binding protein-like II"/>
    <property type="match status" value="1"/>
</dbReference>
<dbReference type="PANTHER" id="PTHR30177:SF4">
    <property type="entry name" value="OSMOPROTECTANT IMPORT PERMEASE PROTEIN OSMW"/>
    <property type="match status" value="1"/>
</dbReference>
<dbReference type="InterPro" id="IPR007210">
    <property type="entry name" value="ABC_Gly_betaine_transp_sub-bd"/>
</dbReference>
<dbReference type="Gene3D" id="1.10.3720.10">
    <property type="entry name" value="MetI-like"/>
    <property type="match status" value="1"/>
</dbReference>
<evidence type="ECO:0000313" key="13">
    <source>
        <dbReference type="Proteomes" id="UP000585258"/>
    </source>
</evidence>
<feature type="transmembrane region" description="Helical" evidence="8">
    <location>
        <begin position="146"/>
        <end position="168"/>
    </location>
</feature>
<keyword evidence="3 8" id="KW-0812">Transmembrane</keyword>
<dbReference type="GO" id="GO:0031460">
    <property type="term" value="P:glycine betaine transport"/>
    <property type="evidence" value="ECO:0007669"/>
    <property type="project" value="TreeGrafter"/>
</dbReference>
<evidence type="ECO:0000256" key="4">
    <source>
        <dbReference type="ARBA" id="ARBA00022989"/>
    </source>
</evidence>
<dbReference type="Pfam" id="PF04069">
    <property type="entry name" value="OpuAC"/>
    <property type="match status" value="1"/>
</dbReference>
<keyword evidence="12" id="KW-1185">Reference proteome</keyword>
<dbReference type="OrthoDB" id="9801163at2"/>
<evidence type="ECO:0000256" key="8">
    <source>
        <dbReference type="RuleBase" id="RU363032"/>
    </source>
</evidence>
<comment type="similarity">
    <text evidence="6">In the C-terminal section; belongs to the OsmX family.</text>
</comment>
<evidence type="ECO:0000256" key="1">
    <source>
        <dbReference type="ARBA" id="ARBA00004141"/>
    </source>
</evidence>
<evidence type="ECO:0000313" key="10">
    <source>
        <dbReference type="EMBL" id="MBB6716067.1"/>
    </source>
</evidence>
<dbReference type="STRING" id="94869.SAMN04488529_101836"/>
<evidence type="ECO:0000256" key="2">
    <source>
        <dbReference type="ARBA" id="ARBA00022448"/>
    </source>
</evidence>
<reference evidence="11 12" key="1">
    <citation type="submission" date="2016-10" db="EMBL/GenBank/DDBJ databases">
        <authorList>
            <person name="de Groot N.N."/>
        </authorList>
    </citation>
    <scope>NUCLEOTIDE SEQUENCE [LARGE SCALE GENOMIC DNA]</scope>
    <source>
        <strain evidence="11 12">DSM 12272</strain>
    </source>
</reference>
<evidence type="ECO:0000256" key="7">
    <source>
        <dbReference type="ARBA" id="ARBA00035652"/>
    </source>
</evidence>
<reference evidence="10 13" key="2">
    <citation type="submission" date="2020-08" db="EMBL/GenBank/DDBJ databases">
        <title>Clostridia isolated from Swiss meat.</title>
        <authorList>
            <person name="Wambui J."/>
            <person name="Stevens M.J.A."/>
            <person name="Stephan R."/>
        </authorList>
    </citation>
    <scope>NUCLEOTIDE SEQUENCE [LARGE SCALE GENOMIC DNA]</scope>
    <source>
        <strain evidence="10 13">CM001</strain>
    </source>
</reference>
<evidence type="ECO:0000313" key="11">
    <source>
        <dbReference type="EMBL" id="SDO92307.1"/>
    </source>
</evidence>
<dbReference type="PANTHER" id="PTHR30177">
    <property type="entry name" value="GLYCINE BETAINE/L-PROLINE TRANSPORT SYSTEM PERMEASE PROTEIN PROW"/>
    <property type="match status" value="1"/>
</dbReference>
<feature type="transmembrane region" description="Helical" evidence="8">
    <location>
        <begin position="220"/>
        <end position="242"/>
    </location>
</feature>
<feature type="domain" description="ABC transmembrane type-1" evidence="9">
    <location>
        <begin position="19"/>
        <end position="198"/>
    </location>
</feature>
<accession>A0A1H0NHR0</accession>